<feature type="transmembrane region" description="Helical" evidence="10">
    <location>
        <begin position="6"/>
        <end position="29"/>
    </location>
</feature>
<feature type="domain" description="Response regulatory" evidence="12">
    <location>
        <begin position="621"/>
        <end position="738"/>
    </location>
</feature>
<gene>
    <name evidence="13" type="ORF">SAMN05661099_2016</name>
</gene>
<evidence type="ECO:0000259" key="11">
    <source>
        <dbReference type="PROSITE" id="PS50109"/>
    </source>
</evidence>
<dbReference type="STRING" id="572036.SAMN05661099_2016"/>
<feature type="transmembrane region" description="Helical" evidence="10">
    <location>
        <begin position="178"/>
        <end position="202"/>
    </location>
</feature>
<keyword evidence="10" id="KW-0812">Transmembrane</keyword>
<evidence type="ECO:0000256" key="6">
    <source>
        <dbReference type="ARBA" id="ARBA00022777"/>
    </source>
</evidence>
<keyword evidence="7" id="KW-0067">ATP-binding</keyword>
<evidence type="ECO:0000313" key="13">
    <source>
        <dbReference type="EMBL" id="SKB64374.1"/>
    </source>
</evidence>
<evidence type="ECO:0000256" key="7">
    <source>
        <dbReference type="ARBA" id="ARBA00022840"/>
    </source>
</evidence>
<dbReference type="OrthoDB" id="9809670at2"/>
<dbReference type="Pfam" id="PF02518">
    <property type="entry name" value="HATPase_c"/>
    <property type="match status" value="1"/>
</dbReference>
<dbReference type="Gene3D" id="1.10.287.130">
    <property type="match status" value="1"/>
</dbReference>
<evidence type="ECO:0000256" key="2">
    <source>
        <dbReference type="ARBA" id="ARBA00012438"/>
    </source>
</evidence>
<dbReference type="Pfam" id="PF00512">
    <property type="entry name" value="HisKA"/>
    <property type="match status" value="1"/>
</dbReference>
<dbReference type="SMART" id="SM00388">
    <property type="entry name" value="HisKA"/>
    <property type="match status" value="1"/>
</dbReference>
<dbReference type="Gene3D" id="3.30.565.10">
    <property type="entry name" value="Histidine kinase-like ATPase, C-terminal domain"/>
    <property type="match status" value="1"/>
</dbReference>
<evidence type="ECO:0000256" key="9">
    <source>
        <dbReference type="PROSITE-ProRule" id="PRU00169"/>
    </source>
</evidence>
<protein>
    <recommendedName>
        <fullName evidence="2">histidine kinase</fullName>
        <ecNumber evidence="2">2.7.13.3</ecNumber>
    </recommendedName>
</protein>
<keyword evidence="5" id="KW-0547">Nucleotide-binding</keyword>
<dbReference type="RefSeq" id="WP_079702560.1">
    <property type="nucleotide sequence ID" value="NZ_FUYR01000002.1"/>
</dbReference>
<dbReference type="Gene3D" id="3.40.50.2300">
    <property type="match status" value="2"/>
</dbReference>
<dbReference type="Proteomes" id="UP000189981">
    <property type="component" value="Unassembled WGS sequence"/>
</dbReference>
<dbReference type="CDD" id="cd16922">
    <property type="entry name" value="HATPase_EvgS-ArcB-TorS-like"/>
    <property type="match status" value="1"/>
</dbReference>
<comment type="catalytic activity">
    <reaction evidence="1">
        <text>ATP + protein L-histidine = ADP + protein N-phospho-L-histidine.</text>
        <dbReference type="EC" id="2.7.13.3"/>
    </reaction>
</comment>
<evidence type="ECO:0000259" key="12">
    <source>
        <dbReference type="PROSITE" id="PS50110"/>
    </source>
</evidence>
<dbReference type="InterPro" id="IPR005467">
    <property type="entry name" value="His_kinase_dom"/>
</dbReference>
<dbReference type="EC" id="2.7.13.3" evidence="2"/>
<keyword evidence="4" id="KW-0808">Transferase</keyword>
<dbReference type="SMART" id="SM00387">
    <property type="entry name" value="HATPase_c"/>
    <property type="match status" value="1"/>
</dbReference>
<evidence type="ECO:0000256" key="4">
    <source>
        <dbReference type="ARBA" id="ARBA00022679"/>
    </source>
</evidence>
<evidence type="ECO:0000256" key="1">
    <source>
        <dbReference type="ARBA" id="ARBA00000085"/>
    </source>
</evidence>
<keyword evidence="6 13" id="KW-0418">Kinase</keyword>
<dbReference type="GO" id="GO:0005524">
    <property type="term" value="F:ATP binding"/>
    <property type="evidence" value="ECO:0007669"/>
    <property type="project" value="UniProtKB-KW"/>
</dbReference>
<dbReference type="EMBL" id="FUYR01000002">
    <property type="protein sequence ID" value="SKB64374.1"/>
    <property type="molecule type" value="Genomic_DNA"/>
</dbReference>
<dbReference type="SUPFAM" id="SSF52172">
    <property type="entry name" value="CheY-like"/>
    <property type="match status" value="2"/>
</dbReference>
<dbReference type="GO" id="GO:0000155">
    <property type="term" value="F:phosphorelay sensor kinase activity"/>
    <property type="evidence" value="ECO:0007669"/>
    <property type="project" value="InterPro"/>
</dbReference>
<accession>A0A1T5CY38</accession>
<proteinExistence type="predicted"/>
<reference evidence="14" key="1">
    <citation type="submission" date="2017-02" db="EMBL/GenBank/DDBJ databases">
        <authorList>
            <person name="Varghese N."/>
            <person name="Submissions S."/>
        </authorList>
    </citation>
    <scope>NUCLEOTIDE SEQUENCE [LARGE SCALE GENOMIC DNA]</scope>
    <source>
        <strain evidence="14">DSM 22385</strain>
    </source>
</reference>
<evidence type="ECO:0000313" key="14">
    <source>
        <dbReference type="Proteomes" id="UP000189981"/>
    </source>
</evidence>
<dbReference type="InterPro" id="IPR036097">
    <property type="entry name" value="HisK_dim/P_sf"/>
</dbReference>
<evidence type="ECO:0000256" key="5">
    <source>
        <dbReference type="ARBA" id="ARBA00022741"/>
    </source>
</evidence>
<dbReference type="PANTHER" id="PTHR45339">
    <property type="entry name" value="HYBRID SIGNAL TRANSDUCTION HISTIDINE KINASE J"/>
    <property type="match status" value="1"/>
</dbReference>
<keyword evidence="10" id="KW-0472">Membrane</keyword>
<evidence type="ECO:0000256" key="10">
    <source>
        <dbReference type="SAM" id="Phobius"/>
    </source>
</evidence>
<dbReference type="Pfam" id="PF00072">
    <property type="entry name" value="Response_reg"/>
    <property type="match status" value="2"/>
</dbReference>
<dbReference type="PROSITE" id="PS50110">
    <property type="entry name" value="RESPONSE_REGULATORY"/>
    <property type="match status" value="2"/>
</dbReference>
<keyword evidence="14" id="KW-1185">Reference proteome</keyword>
<dbReference type="InterPro" id="IPR011006">
    <property type="entry name" value="CheY-like_superfamily"/>
</dbReference>
<keyword evidence="10" id="KW-1133">Transmembrane helix</keyword>
<name>A0A1T5CY38_9SPHI</name>
<dbReference type="InterPro" id="IPR004358">
    <property type="entry name" value="Sig_transdc_His_kin-like_C"/>
</dbReference>
<feature type="modified residue" description="4-aspartylphosphate" evidence="9">
    <location>
        <position position="670"/>
    </location>
</feature>
<dbReference type="PROSITE" id="PS50109">
    <property type="entry name" value="HIS_KIN"/>
    <property type="match status" value="1"/>
</dbReference>
<keyword evidence="8" id="KW-0902">Two-component regulatory system</keyword>
<keyword evidence="3 9" id="KW-0597">Phosphoprotein</keyword>
<feature type="modified residue" description="4-aspartylphosphate" evidence="9">
    <location>
        <position position="529"/>
    </location>
</feature>
<dbReference type="SMART" id="SM00448">
    <property type="entry name" value="REC"/>
    <property type="match status" value="2"/>
</dbReference>
<dbReference type="CDD" id="cd00082">
    <property type="entry name" value="HisKA"/>
    <property type="match status" value="1"/>
</dbReference>
<feature type="domain" description="Response regulatory" evidence="12">
    <location>
        <begin position="475"/>
        <end position="596"/>
    </location>
</feature>
<dbReference type="InterPro" id="IPR036890">
    <property type="entry name" value="HATPase_C_sf"/>
</dbReference>
<dbReference type="InterPro" id="IPR003594">
    <property type="entry name" value="HATPase_dom"/>
</dbReference>
<feature type="domain" description="Histidine kinase" evidence="11">
    <location>
        <begin position="232"/>
        <end position="458"/>
    </location>
</feature>
<evidence type="ECO:0000256" key="8">
    <source>
        <dbReference type="ARBA" id="ARBA00023012"/>
    </source>
</evidence>
<dbReference type="SUPFAM" id="SSF47384">
    <property type="entry name" value="Homodimeric domain of signal transducing histidine kinase"/>
    <property type="match status" value="1"/>
</dbReference>
<dbReference type="FunFam" id="3.30.565.10:FF:000078">
    <property type="entry name" value="Two-component sensor histidine kinase"/>
    <property type="match status" value="1"/>
</dbReference>
<dbReference type="SUPFAM" id="SSF55874">
    <property type="entry name" value="ATPase domain of HSP90 chaperone/DNA topoisomerase II/histidine kinase"/>
    <property type="match status" value="1"/>
</dbReference>
<dbReference type="InterPro" id="IPR003661">
    <property type="entry name" value="HisK_dim/P_dom"/>
</dbReference>
<dbReference type="AlphaFoldDB" id="A0A1T5CY38"/>
<dbReference type="FunFam" id="1.10.287.130:FF:000002">
    <property type="entry name" value="Two-component osmosensing histidine kinase"/>
    <property type="match status" value="1"/>
</dbReference>
<dbReference type="InterPro" id="IPR001789">
    <property type="entry name" value="Sig_transdc_resp-reg_receiver"/>
</dbReference>
<dbReference type="PRINTS" id="PR00344">
    <property type="entry name" value="BCTRLSENSOR"/>
</dbReference>
<dbReference type="CDD" id="cd17546">
    <property type="entry name" value="REC_hyHK_CKI1_RcsC-like"/>
    <property type="match status" value="2"/>
</dbReference>
<sequence length="755" mass="83866">MNKFRKLITITVTLVTTVLLLNFLALFYIREKSKVKASWEDVVNISWNQQAAGQQMLKDIMLLKSPKASAEAKFKTEFKDNVESFSIRQESLQTILNTDLAKEPGLGDVQGLVTAAKPLHSQLLGLANQALNGTSPISPAENAFSDIANQTDYFEKMASIRYQAAKHKNLVDTRIFQISLLIPISLSLALIILALLVITPVFRRGIKDYQQLMIAKDELEEKSNAKSDFLSNISHELRTPMNGIIGFTDLVLTTELKNSQREHLTYVRKSADALLNIMNNILDFSKIESGKLVIERHPLKLEEIIKETVSILMVKAMEKNLQVTLNFDPALRSQFSGDPVRIKQVIINLLGNAIKFTHEGRITIDVRPKGEPYTKGQKKFTDAEISITDTGIGIAPEQLKKIFEGFTQGDSTAGRAYNGTGLGLSISRKLVELMSGKMDVQSEAGKGSTFKFFLPLEVIDEVVTVGNTSRLSLGTALIVDDNVTNCNLMKGIFEFLNIPCEICYSGYEAIEAVIEAQENNRMFDLIITDHKMPEMDGITLAKEIQQVLRGTAEPYIILLSSLERDQYGNLEEAGINKFLSKPVKLQELSEVLSTIFETPETKVAPDPEPIKPIPTVAEPLKILVAEDNPMNMMLIAEVLRKMGLTITKASSGEEALDLAAQQKPDLIFMDIHMPGMDGYTAARTIRSWPSPDGTIPIIALTANAMKEDRERALAAGMNGFITKPFRVSDIELVIETHLKEQLLDRTLDQLGDIKL</sequence>
<dbReference type="PANTHER" id="PTHR45339:SF1">
    <property type="entry name" value="HYBRID SIGNAL TRANSDUCTION HISTIDINE KINASE J"/>
    <property type="match status" value="1"/>
</dbReference>
<organism evidence="13 14">
    <name type="scientific">Daejeonella lutea</name>
    <dbReference type="NCBI Taxonomy" id="572036"/>
    <lineage>
        <taxon>Bacteria</taxon>
        <taxon>Pseudomonadati</taxon>
        <taxon>Bacteroidota</taxon>
        <taxon>Sphingobacteriia</taxon>
        <taxon>Sphingobacteriales</taxon>
        <taxon>Sphingobacteriaceae</taxon>
        <taxon>Daejeonella</taxon>
    </lineage>
</organism>
<evidence type="ECO:0000256" key="3">
    <source>
        <dbReference type="ARBA" id="ARBA00022553"/>
    </source>
</evidence>